<name>A0A6G4APS8_9ACTN</name>
<organism evidence="2 3">
    <name type="scientific">Streptomyces rhizosphaericus</name>
    <dbReference type="NCBI Taxonomy" id="114699"/>
    <lineage>
        <taxon>Bacteria</taxon>
        <taxon>Bacillati</taxon>
        <taxon>Actinomycetota</taxon>
        <taxon>Actinomycetes</taxon>
        <taxon>Kitasatosporales</taxon>
        <taxon>Streptomycetaceae</taxon>
        <taxon>Streptomyces</taxon>
        <taxon>Streptomyces violaceusniger group</taxon>
    </lineage>
</organism>
<reference evidence="2" key="1">
    <citation type="submission" date="2020-02" db="EMBL/GenBank/DDBJ databases">
        <title>A new Streptomyces sp. for controlling soil-borne diseases.</title>
        <authorList>
            <person name="Li X."/>
            <person name="Tian Y."/>
            <person name="Gao K."/>
        </authorList>
    </citation>
    <scope>NUCLEOTIDE SEQUENCE [LARGE SCALE GENOMIC DNA]</scope>
    <source>
        <strain evidence="2">0250</strain>
    </source>
</reference>
<keyword evidence="3" id="KW-1185">Reference proteome</keyword>
<evidence type="ECO:0000256" key="1">
    <source>
        <dbReference type="SAM" id="MobiDB-lite"/>
    </source>
</evidence>
<evidence type="ECO:0000313" key="3">
    <source>
        <dbReference type="Proteomes" id="UP000476310"/>
    </source>
</evidence>
<protein>
    <submittedName>
        <fullName evidence="2">Uncharacterized protein</fullName>
    </submittedName>
</protein>
<feature type="region of interest" description="Disordered" evidence="1">
    <location>
        <begin position="55"/>
        <end position="87"/>
    </location>
</feature>
<dbReference type="EMBL" id="JAAIKT010000060">
    <property type="protein sequence ID" value="NEW75476.1"/>
    <property type="molecule type" value="Genomic_DNA"/>
</dbReference>
<dbReference type="AlphaFoldDB" id="A0A6G4APS8"/>
<comment type="caution">
    <text evidence="2">The sequence shown here is derived from an EMBL/GenBank/DDBJ whole genome shotgun (WGS) entry which is preliminary data.</text>
</comment>
<evidence type="ECO:0000313" key="2">
    <source>
        <dbReference type="EMBL" id="NEW75476.1"/>
    </source>
</evidence>
<gene>
    <name evidence="2" type="ORF">G4H13_35275</name>
</gene>
<dbReference type="Proteomes" id="UP000476310">
    <property type="component" value="Unassembled WGS sequence"/>
</dbReference>
<proteinExistence type="predicted"/>
<accession>A0A6G4APS8</accession>
<dbReference type="RefSeq" id="WP_164433864.1">
    <property type="nucleotide sequence ID" value="NZ_JAAIKT010000060.1"/>
</dbReference>
<feature type="compositionally biased region" description="Basic and acidic residues" evidence="1">
    <location>
        <begin position="74"/>
        <end position="87"/>
    </location>
</feature>
<sequence>MNSTIRAARARLARTHSASFRRRFRLLRTMALRGEWRDSRQEAAVRQFGVGSASAWRSGAYGRPTPKPPVDRSCLPREERVGRPGRP</sequence>